<dbReference type="InterPro" id="IPR042089">
    <property type="entry name" value="Peptidase_M13_dom_2"/>
</dbReference>
<evidence type="ECO:0000256" key="1">
    <source>
        <dbReference type="ARBA" id="ARBA00007357"/>
    </source>
</evidence>
<name>A0AAJ7L7M0_9ACAR</name>
<gene>
    <name evidence="5" type="primary">LOC108864710</name>
</gene>
<evidence type="ECO:0000313" key="5">
    <source>
        <dbReference type="RefSeq" id="XP_018496380.1"/>
    </source>
</evidence>
<feature type="domain" description="Peptidase M13 N-terminal" evidence="3">
    <location>
        <begin position="52"/>
        <end position="467"/>
    </location>
</feature>
<evidence type="ECO:0000313" key="4">
    <source>
        <dbReference type="Proteomes" id="UP000694867"/>
    </source>
</evidence>
<dbReference type="InterPro" id="IPR008753">
    <property type="entry name" value="Peptidase_M13_N"/>
</dbReference>
<keyword evidence="4" id="KW-1185">Reference proteome</keyword>
<dbReference type="Proteomes" id="UP000694867">
    <property type="component" value="Unplaced"/>
</dbReference>
<dbReference type="AlphaFoldDB" id="A0AAJ7L7M0"/>
<dbReference type="RefSeq" id="XP_018496380.1">
    <property type="nucleotide sequence ID" value="XM_018640864.1"/>
</dbReference>
<dbReference type="InterPro" id="IPR024079">
    <property type="entry name" value="MetalloPept_cat_dom_sf"/>
</dbReference>
<dbReference type="Gene3D" id="1.10.1380.10">
    <property type="entry name" value="Neutral endopeptidase , domain2"/>
    <property type="match status" value="1"/>
</dbReference>
<dbReference type="Pfam" id="PF05649">
    <property type="entry name" value="Peptidase_M13_N"/>
    <property type="match status" value="1"/>
</dbReference>
<evidence type="ECO:0000259" key="3">
    <source>
        <dbReference type="Pfam" id="PF05649"/>
    </source>
</evidence>
<dbReference type="GeneID" id="108864710"/>
<sequence length="744" mass="84682">MALLRSLDRSPLRAIVYLLLVGTLCDRIDGSEMTDTYVDVIKHSIREWRPQCEDFYGFACVHEDPGFSKVTSYRSRLMRYLDTMAIELLERLFVSYQDRFQTAKVRDSEVQMFKFYQSCKGRHEEDRRRKSVKTIKDLLGDIGIPLGTPHESQSSTAFSALVQLSLIWGVETPLLNFEVKPGLPNNPERIVIQGAKAARTLRRPRLFAAGASPFDDIREEMRLLREDLLRIVGTLQTDEAERLLFVTKNLAPIFELFPFDAPSRAASHFAAVDTFLREVNSNPTSFRNLNSSYVGSFESLERDHKLDWSAALNFNLRFLLQITPESLVEVQNLGYAMAFAEFTLDPRFHDLFTDYLTIWTILHLGAYAGGSLEDAACRINGGPDCEKREDENLHCIYETRMFLPHSYDALIARHLITPRARDAILQNVALQQALIAQLIVRSNWLPSSSKALMIRKLAAMMSYVGHPAHLDDLKGYEHRVVPRRIFLLNIMHFWKASAEYRLTAFYRKYTRSGKIWSILTPPRMHFPEPIYDPGLNAIVIPSMFALFPYYVELDDAVPGVFDFASMGLGIGKALARAFDTENGAVNAWGGDDTGALSWHSNIVLPIRQRMSCFEKSFTKKLTVGGKQLSHTDLQSRDELQADAIAFELLYHGRIHWRSMNHPEKAVYAELAKKLNYTDSQMLYIAATLPSCMRRSTSSVLEAVRAGEPVQALRFEGFLSVNRDFASSFGCRAERPTCSFFTSYE</sequence>
<dbReference type="GO" id="GO:0016485">
    <property type="term" value="P:protein processing"/>
    <property type="evidence" value="ECO:0007669"/>
    <property type="project" value="TreeGrafter"/>
</dbReference>
<evidence type="ECO:0000256" key="2">
    <source>
        <dbReference type="SAM" id="SignalP"/>
    </source>
</evidence>
<comment type="similarity">
    <text evidence="1">Belongs to the peptidase M13 family.</text>
</comment>
<dbReference type="KEGG" id="goe:108864710"/>
<accession>A0AAJ7L7M0</accession>
<reference evidence="5" key="1">
    <citation type="submission" date="2025-08" db="UniProtKB">
        <authorList>
            <consortium name="RefSeq"/>
        </authorList>
    </citation>
    <scope>IDENTIFICATION</scope>
</reference>
<dbReference type="PROSITE" id="PS51885">
    <property type="entry name" value="NEPRILYSIN"/>
    <property type="match status" value="1"/>
</dbReference>
<proteinExistence type="inferred from homology"/>
<dbReference type="InterPro" id="IPR000718">
    <property type="entry name" value="Peptidase_M13"/>
</dbReference>
<dbReference type="GO" id="GO:0004222">
    <property type="term" value="F:metalloendopeptidase activity"/>
    <property type="evidence" value="ECO:0007669"/>
    <property type="project" value="InterPro"/>
</dbReference>
<feature type="signal peptide" evidence="2">
    <location>
        <begin position="1"/>
        <end position="30"/>
    </location>
</feature>
<feature type="chain" id="PRO_5042515086" evidence="2">
    <location>
        <begin position="31"/>
        <end position="744"/>
    </location>
</feature>
<dbReference type="SUPFAM" id="SSF55486">
    <property type="entry name" value="Metalloproteases ('zincins'), catalytic domain"/>
    <property type="match status" value="1"/>
</dbReference>
<organism evidence="4 5">
    <name type="scientific">Galendromus occidentalis</name>
    <name type="common">western predatory mite</name>
    <dbReference type="NCBI Taxonomy" id="34638"/>
    <lineage>
        <taxon>Eukaryota</taxon>
        <taxon>Metazoa</taxon>
        <taxon>Ecdysozoa</taxon>
        <taxon>Arthropoda</taxon>
        <taxon>Chelicerata</taxon>
        <taxon>Arachnida</taxon>
        <taxon>Acari</taxon>
        <taxon>Parasitiformes</taxon>
        <taxon>Mesostigmata</taxon>
        <taxon>Gamasina</taxon>
        <taxon>Phytoseioidea</taxon>
        <taxon>Phytoseiidae</taxon>
        <taxon>Typhlodrominae</taxon>
        <taxon>Galendromus</taxon>
    </lineage>
</organism>
<dbReference type="PANTHER" id="PTHR11733">
    <property type="entry name" value="ZINC METALLOPROTEASE FAMILY M13 NEPRILYSIN-RELATED"/>
    <property type="match status" value="1"/>
</dbReference>
<dbReference type="GO" id="GO:0005886">
    <property type="term" value="C:plasma membrane"/>
    <property type="evidence" value="ECO:0007669"/>
    <property type="project" value="TreeGrafter"/>
</dbReference>
<dbReference type="PANTHER" id="PTHR11733:SF241">
    <property type="entry name" value="GH26575P-RELATED"/>
    <property type="match status" value="1"/>
</dbReference>
<dbReference type="Gene3D" id="3.40.390.10">
    <property type="entry name" value="Collagenase (Catalytic Domain)"/>
    <property type="match status" value="1"/>
</dbReference>
<keyword evidence="2" id="KW-0732">Signal</keyword>
<protein>
    <submittedName>
        <fullName evidence="5">Uncharacterized protein LOC108864710</fullName>
    </submittedName>
</protein>